<sequence>MRLVEDVERTMERWTDTMWARLLPPRRKRGEVVSILRRQCDDQALILGRRRVLVPNAFVVELPPPVHHQLSEHGGELGRHLAVQVRRHAAESGYTFAGPVAVHLEPSTSSTLGRFRVHGRIAPLTAQRRGE</sequence>
<evidence type="ECO:0000313" key="3">
    <source>
        <dbReference type="Proteomes" id="UP001354931"/>
    </source>
</evidence>
<dbReference type="EMBL" id="JAOZYC010000136">
    <property type="protein sequence ID" value="MEB8340610.1"/>
    <property type="molecule type" value="Genomic_DNA"/>
</dbReference>
<protein>
    <submittedName>
        <fullName evidence="2">DUF3662 domain-containing protein</fullName>
    </submittedName>
</protein>
<accession>A0ABU6F9A6</accession>
<dbReference type="InterPro" id="IPR022128">
    <property type="entry name" value="FhaA_N"/>
</dbReference>
<dbReference type="Pfam" id="PF12401">
    <property type="entry name" value="FhaA_N"/>
    <property type="match status" value="1"/>
</dbReference>
<comment type="caution">
    <text evidence="2">The sequence shown here is derived from an EMBL/GenBank/DDBJ whole genome shotgun (WGS) entry which is preliminary data.</text>
</comment>
<gene>
    <name evidence="2" type="ORF">OKJ99_24240</name>
</gene>
<evidence type="ECO:0000259" key="1">
    <source>
        <dbReference type="Pfam" id="PF12401"/>
    </source>
</evidence>
<reference evidence="2 3" key="1">
    <citation type="submission" date="2022-10" db="EMBL/GenBank/DDBJ databases">
        <authorList>
            <person name="Xie J."/>
            <person name="Shen N."/>
        </authorList>
    </citation>
    <scope>NUCLEOTIDE SEQUENCE [LARGE SCALE GENOMIC DNA]</scope>
    <source>
        <strain evidence="2 3">YIM65594</strain>
    </source>
</reference>
<feature type="domain" description="FhaA N-terminal" evidence="1">
    <location>
        <begin position="5"/>
        <end position="117"/>
    </location>
</feature>
<dbReference type="InterPro" id="IPR042287">
    <property type="entry name" value="FhaA_N_sf"/>
</dbReference>
<organism evidence="2 3">
    <name type="scientific">Streptomyces endophyticus</name>
    <dbReference type="NCBI Taxonomy" id="714166"/>
    <lineage>
        <taxon>Bacteria</taxon>
        <taxon>Bacillati</taxon>
        <taxon>Actinomycetota</taxon>
        <taxon>Actinomycetes</taxon>
        <taxon>Kitasatosporales</taxon>
        <taxon>Streptomycetaceae</taxon>
        <taxon>Streptomyces</taxon>
    </lineage>
</organism>
<proteinExistence type="predicted"/>
<dbReference type="Proteomes" id="UP001354931">
    <property type="component" value="Unassembled WGS sequence"/>
</dbReference>
<evidence type="ECO:0000313" key="2">
    <source>
        <dbReference type="EMBL" id="MEB8340610.1"/>
    </source>
</evidence>
<name>A0ABU6F9A6_9ACTN</name>
<keyword evidence="3" id="KW-1185">Reference proteome</keyword>
<dbReference type="Gene3D" id="3.30.2320.60">
    <property type="entry name" value="FhaA, phosphopeptide-binding domain (DUF3662)"/>
    <property type="match status" value="1"/>
</dbReference>